<evidence type="ECO:0000256" key="9">
    <source>
        <dbReference type="ARBA" id="ARBA00022842"/>
    </source>
</evidence>
<dbReference type="InterPro" id="IPR029787">
    <property type="entry name" value="Nucleotide_cyclase"/>
</dbReference>
<dbReference type="PROSITE" id="PS50125">
    <property type="entry name" value="GUANYLATE_CYCLASE_2"/>
    <property type="match status" value="1"/>
</dbReference>
<feature type="compositionally biased region" description="Low complexity" evidence="13">
    <location>
        <begin position="349"/>
        <end position="358"/>
    </location>
</feature>
<evidence type="ECO:0000259" key="14">
    <source>
        <dbReference type="PROSITE" id="PS50125"/>
    </source>
</evidence>
<comment type="cofactor">
    <cofactor evidence="2">
        <name>Mn(2+)</name>
        <dbReference type="ChEBI" id="CHEBI:29035"/>
    </cofactor>
</comment>
<dbReference type="SMART" id="SM00044">
    <property type="entry name" value="CYCc"/>
    <property type="match status" value="1"/>
</dbReference>
<feature type="domain" description="Guanylate cyclase" evidence="14">
    <location>
        <begin position="205"/>
        <end position="297"/>
    </location>
</feature>
<dbReference type="GeneID" id="140599522"/>
<evidence type="ECO:0000256" key="8">
    <source>
        <dbReference type="ARBA" id="ARBA00022840"/>
    </source>
</evidence>
<organism evidence="15 16">
    <name type="scientific">Vulpes vulpes</name>
    <name type="common">Red fox</name>
    <dbReference type="NCBI Taxonomy" id="9627"/>
    <lineage>
        <taxon>Eukaryota</taxon>
        <taxon>Metazoa</taxon>
        <taxon>Chordata</taxon>
        <taxon>Craniata</taxon>
        <taxon>Vertebrata</taxon>
        <taxon>Euteleostomi</taxon>
        <taxon>Mammalia</taxon>
        <taxon>Eutheria</taxon>
        <taxon>Laurasiatheria</taxon>
        <taxon>Carnivora</taxon>
        <taxon>Caniformia</taxon>
        <taxon>Canidae</taxon>
        <taxon>Vulpes</taxon>
    </lineage>
</organism>
<evidence type="ECO:0000313" key="15">
    <source>
        <dbReference type="Proteomes" id="UP001652641"/>
    </source>
</evidence>
<feature type="compositionally biased region" description="Pro residues" evidence="13">
    <location>
        <begin position="139"/>
        <end position="152"/>
    </location>
</feature>
<dbReference type="InterPro" id="IPR001054">
    <property type="entry name" value="A/G_cyclase"/>
</dbReference>
<evidence type="ECO:0000256" key="1">
    <source>
        <dbReference type="ARBA" id="ARBA00001593"/>
    </source>
</evidence>
<gene>
    <name evidence="16" type="primary">LOC140599522</name>
</gene>
<evidence type="ECO:0000256" key="2">
    <source>
        <dbReference type="ARBA" id="ARBA00001936"/>
    </source>
</evidence>
<evidence type="ECO:0000256" key="4">
    <source>
        <dbReference type="ARBA" id="ARBA00012201"/>
    </source>
</evidence>
<feature type="region of interest" description="Disordered" evidence="13">
    <location>
        <begin position="327"/>
        <end position="358"/>
    </location>
</feature>
<evidence type="ECO:0000256" key="3">
    <source>
        <dbReference type="ARBA" id="ARBA00004141"/>
    </source>
</evidence>
<keyword evidence="15" id="KW-1185">Reference proteome</keyword>
<keyword evidence="11" id="KW-0472">Membrane</keyword>
<feature type="compositionally biased region" description="Basic and acidic residues" evidence="13">
    <location>
        <begin position="102"/>
        <end position="116"/>
    </location>
</feature>
<keyword evidence="5" id="KW-0812">Transmembrane</keyword>
<sequence>MSAMCMSSSDFDASYLINGAERPAAELRPPGAQRTARPNQRPRLRRGRGWASAFPPPSLPPRPWGGALLAVASVAGRGRAGAGPEVGRDRGGLGGGRRRERRGGEGRLGAFDERRGGWRGGRGAAFPVRGSSGAGAPAAAPPALLPAPPHAAPPVLGSAETPPPVPAPGSPVSGSSRFATQDLMSHTECLPSVEPALRPGDKCHLVTENHCRHMKILGDCYYCVSGLTQPKTNHAHCCVEMGLHMIDTITSVAEATELDLRMHVGLHTGRILCGVLGLRKWQYNVQSNDVTLANVMEAAACPGEPLSPHEDPRRLLLLRVRPHPAEDQPCPLLRGDGPAHDRYHHQLASGLGPSPQLQQPDQLLRLRPCSSWHQGLGQALSSSSWDQLHPLRP</sequence>
<evidence type="ECO:0000256" key="7">
    <source>
        <dbReference type="ARBA" id="ARBA00022741"/>
    </source>
</evidence>
<evidence type="ECO:0000256" key="13">
    <source>
        <dbReference type="SAM" id="MobiDB-lite"/>
    </source>
</evidence>
<evidence type="ECO:0000256" key="11">
    <source>
        <dbReference type="ARBA" id="ARBA00023136"/>
    </source>
</evidence>
<comment type="catalytic activity">
    <reaction evidence="1">
        <text>ATP = 3',5'-cyclic AMP + diphosphate</text>
        <dbReference type="Rhea" id="RHEA:15389"/>
        <dbReference type="ChEBI" id="CHEBI:30616"/>
        <dbReference type="ChEBI" id="CHEBI:33019"/>
        <dbReference type="ChEBI" id="CHEBI:58165"/>
        <dbReference type="EC" id="4.6.1.1"/>
    </reaction>
</comment>
<dbReference type="EC" id="4.6.1.1" evidence="4"/>
<dbReference type="PANTHER" id="PTHR45627:SF26">
    <property type="entry name" value="ADENYLATE CYCLASE TYPE 1"/>
    <property type="match status" value="1"/>
</dbReference>
<name>A0ABM5AVG4_VULVU</name>
<evidence type="ECO:0000313" key="16">
    <source>
        <dbReference type="RefSeq" id="XP_072618776.1"/>
    </source>
</evidence>
<comment type="subcellular location">
    <subcellularLocation>
        <location evidence="3">Membrane</location>
        <topology evidence="3">Multi-pass membrane protein</topology>
    </subcellularLocation>
</comment>
<evidence type="ECO:0000256" key="12">
    <source>
        <dbReference type="ARBA" id="ARBA00023239"/>
    </source>
</evidence>
<keyword evidence="12" id="KW-0456">Lyase</keyword>
<dbReference type="Pfam" id="PF00211">
    <property type="entry name" value="Guanylate_cyc"/>
    <property type="match status" value="1"/>
</dbReference>
<keyword evidence="10" id="KW-1133">Transmembrane helix</keyword>
<keyword evidence="8" id="KW-0067">ATP-binding</keyword>
<keyword evidence="6" id="KW-0479">Metal-binding</keyword>
<keyword evidence="7" id="KW-0547">Nucleotide-binding</keyword>
<feature type="region of interest" description="Disordered" evidence="13">
    <location>
        <begin position="22"/>
        <end position="63"/>
    </location>
</feature>
<proteinExistence type="predicted"/>
<dbReference type="SUPFAM" id="SSF55073">
    <property type="entry name" value="Nucleotide cyclase"/>
    <property type="match status" value="1"/>
</dbReference>
<dbReference type="CDD" id="cd07302">
    <property type="entry name" value="CHD"/>
    <property type="match status" value="1"/>
</dbReference>
<accession>A0ABM5AVG4</accession>
<dbReference type="Gene3D" id="3.30.70.1230">
    <property type="entry name" value="Nucleotide cyclase"/>
    <property type="match status" value="1"/>
</dbReference>
<feature type="compositionally biased region" description="Pro residues" evidence="13">
    <location>
        <begin position="54"/>
        <end position="63"/>
    </location>
</feature>
<keyword evidence="9" id="KW-0460">Magnesium</keyword>
<evidence type="ECO:0000256" key="6">
    <source>
        <dbReference type="ARBA" id="ARBA00022723"/>
    </source>
</evidence>
<evidence type="ECO:0000256" key="10">
    <source>
        <dbReference type="ARBA" id="ARBA00022989"/>
    </source>
</evidence>
<dbReference type="RefSeq" id="XP_072618776.1">
    <property type="nucleotide sequence ID" value="XM_072762675.1"/>
</dbReference>
<reference evidence="16" key="1">
    <citation type="submission" date="2025-08" db="UniProtKB">
        <authorList>
            <consortium name="RefSeq"/>
        </authorList>
    </citation>
    <scope>IDENTIFICATION</scope>
    <source>
        <tissue evidence="16">Cell line</tissue>
    </source>
</reference>
<dbReference type="PANTHER" id="PTHR45627">
    <property type="entry name" value="ADENYLATE CYCLASE TYPE 1"/>
    <property type="match status" value="1"/>
</dbReference>
<evidence type="ECO:0000256" key="5">
    <source>
        <dbReference type="ARBA" id="ARBA00022692"/>
    </source>
</evidence>
<dbReference type="Proteomes" id="UP001652641">
    <property type="component" value="Chromosome 7"/>
</dbReference>
<protein>
    <recommendedName>
        <fullName evidence="4">adenylate cyclase</fullName>
        <ecNumber evidence="4">4.6.1.1</ecNumber>
    </recommendedName>
</protein>
<feature type="region of interest" description="Disordered" evidence="13">
    <location>
        <begin position="77"/>
        <end position="176"/>
    </location>
</feature>